<gene>
    <name evidence="3" type="ORF">AHMF7616_00427</name>
</gene>
<comment type="caution">
    <text evidence="3">The sequence shown here is derived from an EMBL/GenBank/DDBJ whole genome shotgun (WGS) entry which is preliminary data.</text>
</comment>
<evidence type="ECO:0000256" key="1">
    <source>
        <dbReference type="SAM" id="MobiDB-lite"/>
    </source>
</evidence>
<name>A0A369QHR9_9BACT</name>
<dbReference type="Pfam" id="PF00149">
    <property type="entry name" value="Metallophos"/>
    <property type="match status" value="1"/>
</dbReference>
<sequence length="265" mass="29716">MAYFQQFTMPQKGEAGGVASNSQAYYSFDLGNVHFISLDSYGKDEKGMRLYEQQSAQVAWLKKDLEANKNKEWVVAYWHHPPYTKGSHDSDTEDLLVNIREQFNQVIEDYGVDLVLCGHSHVYERSRLMKGHFGPEATFNAEKHNLSSSTGLYDGSKNSSPYMKSTSETQGTVYVVSGSAGQLGGAKATYPHDAMYYSNNEVGGSLMLEVTGNQLDVKWICADGKIRDNFTMMKNVKNKDKASLKKDKVLTRSNSNEKEKLSSLR</sequence>
<dbReference type="SUPFAM" id="SSF56300">
    <property type="entry name" value="Metallo-dependent phosphatases"/>
    <property type="match status" value="1"/>
</dbReference>
<dbReference type="AlphaFoldDB" id="A0A369QHR9"/>
<dbReference type="PANTHER" id="PTHR45867">
    <property type="entry name" value="PURPLE ACID PHOSPHATASE"/>
    <property type="match status" value="1"/>
</dbReference>
<dbReference type="PANTHER" id="PTHR45867:SF3">
    <property type="entry name" value="ACID PHOSPHATASE TYPE 7"/>
    <property type="match status" value="1"/>
</dbReference>
<proteinExistence type="predicted"/>
<reference evidence="3 4" key="1">
    <citation type="submission" date="2018-04" db="EMBL/GenBank/DDBJ databases">
        <title>Adhaeribacter sp. HMF7616 genome sequencing and assembly.</title>
        <authorList>
            <person name="Kang H."/>
            <person name="Kang J."/>
            <person name="Cha I."/>
            <person name="Kim H."/>
            <person name="Joh K."/>
        </authorList>
    </citation>
    <scope>NUCLEOTIDE SEQUENCE [LARGE SCALE GENOMIC DNA]</scope>
    <source>
        <strain evidence="3 4">HMF7616</strain>
    </source>
</reference>
<keyword evidence="4" id="KW-1185">Reference proteome</keyword>
<dbReference type="InterPro" id="IPR004843">
    <property type="entry name" value="Calcineurin-like_PHP"/>
</dbReference>
<protein>
    <recommendedName>
        <fullName evidence="2">Calcineurin-like phosphoesterase domain-containing protein</fullName>
    </recommendedName>
</protein>
<evidence type="ECO:0000313" key="3">
    <source>
        <dbReference type="EMBL" id="RDC61838.1"/>
    </source>
</evidence>
<dbReference type="EMBL" id="QASA01000001">
    <property type="protein sequence ID" value="RDC61838.1"/>
    <property type="molecule type" value="Genomic_DNA"/>
</dbReference>
<accession>A0A369QHR9</accession>
<dbReference type="Gene3D" id="3.60.21.10">
    <property type="match status" value="1"/>
</dbReference>
<feature type="domain" description="Calcineurin-like phosphoesterase" evidence="2">
    <location>
        <begin position="47"/>
        <end position="123"/>
    </location>
</feature>
<dbReference type="Proteomes" id="UP000253919">
    <property type="component" value="Unassembled WGS sequence"/>
</dbReference>
<evidence type="ECO:0000313" key="4">
    <source>
        <dbReference type="Proteomes" id="UP000253919"/>
    </source>
</evidence>
<feature type="region of interest" description="Disordered" evidence="1">
    <location>
        <begin position="241"/>
        <end position="265"/>
    </location>
</feature>
<evidence type="ECO:0000259" key="2">
    <source>
        <dbReference type="Pfam" id="PF00149"/>
    </source>
</evidence>
<dbReference type="InterPro" id="IPR029052">
    <property type="entry name" value="Metallo-depent_PP-like"/>
</dbReference>
<dbReference type="GO" id="GO:0016787">
    <property type="term" value="F:hydrolase activity"/>
    <property type="evidence" value="ECO:0007669"/>
    <property type="project" value="InterPro"/>
</dbReference>
<organism evidence="3 4">
    <name type="scientific">Adhaeribacter pallidiroseus</name>
    <dbReference type="NCBI Taxonomy" id="2072847"/>
    <lineage>
        <taxon>Bacteria</taxon>
        <taxon>Pseudomonadati</taxon>
        <taxon>Bacteroidota</taxon>
        <taxon>Cytophagia</taxon>
        <taxon>Cytophagales</taxon>
        <taxon>Hymenobacteraceae</taxon>
        <taxon>Adhaeribacter</taxon>
    </lineage>
</organism>